<dbReference type="EMBL" id="NWUF01000011">
    <property type="protein sequence ID" value="PCE41829.1"/>
    <property type="molecule type" value="Genomic_DNA"/>
</dbReference>
<dbReference type="SUPFAM" id="SSF51679">
    <property type="entry name" value="Bacterial luciferase-like"/>
    <property type="match status" value="1"/>
</dbReference>
<feature type="domain" description="Luciferase-like" evidence="1">
    <location>
        <begin position="32"/>
        <end position="324"/>
    </location>
</feature>
<dbReference type="GO" id="GO:0005829">
    <property type="term" value="C:cytosol"/>
    <property type="evidence" value="ECO:0007669"/>
    <property type="project" value="TreeGrafter"/>
</dbReference>
<accession>A0A2A4FUL0</accession>
<dbReference type="AlphaFoldDB" id="A0A2A4FUL0"/>
<dbReference type="InterPro" id="IPR050766">
    <property type="entry name" value="Bact_Lucif_Oxidored"/>
</dbReference>
<organism evidence="2 3">
    <name type="scientific">Rhizorhabdus dicambivorans</name>
    <dbReference type="NCBI Taxonomy" id="1850238"/>
    <lineage>
        <taxon>Bacteria</taxon>
        <taxon>Pseudomonadati</taxon>
        <taxon>Pseudomonadota</taxon>
        <taxon>Alphaproteobacteria</taxon>
        <taxon>Sphingomonadales</taxon>
        <taxon>Sphingomonadaceae</taxon>
        <taxon>Rhizorhabdus</taxon>
    </lineage>
</organism>
<dbReference type="Gene3D" id="3.20.20.30">
    <property type="entry name" value="Luciferase-like domain"/>
    <property type="match status" value="1"/>
</dbReference>
<dbReference type="Proteomes" id="UP000218934">
    <property type="component" value="Unassembled WGS sequence"/>
</dbReference>
<dbReference type="KEGG" id="rdi:CMV14_14625"/>
<dbReference type="InterPro" id="IPR036661">
    <property type="entry name" value="Luciferase-like_sf"/>
</dbReference>
<dbReference type="GO" id="GO:0016705">
    <property type="term" value="F:oxidoreductase activity, acting on paired donors, with incorporation or reduction of molecular oxygen"/>
    <property type="evidence" value="ECO:0007669"/>
    <property type="project" value="InterPro"/>
</dbReference>
<evidence type="ECO:0000313" key="3">
    <source>
        <dbReference type="Proteomes" id="UP000218934"/>
    </source>
</evidence>
<dbReference type="PANTHER" id="PTHR30137">
    <property type="entry name" value="LUCIFERASE-LIKE MONOOXYGENASE"/>
    <property type="match status" value="1"/>
</dbReference>
<comment type="caution">
    <text evidence="2">The sequence shown here is derived from an EMBL/GenBank/DDBJ whole genome shotgun (WGS) entry which is preliminary data.</text>
</comment>
<dbReference type="InterPro" id="IPR011251">
    <property type="entry name" value="Luciferase-like_dom"/>
</dbReference>
<sequence length="358" mass="40040">MVKSWAFEFIPAREGFTKSYDVDDTALRNEKGMAPDEGAAYFEFYLNLWSRAEELGFYGIFQSEHHFGRGYSPSPNLLIAAMSQRTKNLRIGAMGMVVPFNNPWRIVEEIGMLDNLTGGRLEIGTSAGIPHELESAGMSPAEGRERYEEALQIIDAGIRQPIISHSGKYWNFHDLRLVPRPVQQPHPPMWTTVISIESARKAARRGSKITTAFAQNEQIRELFDAYNEEAAKHGHPTGPEQVGLRRQIIIDESELVSTSRSEKLQDELHKMVAKTDKRYVAPGQKAFDAPSGGHGFTIGEDEYISGTPAQVREQVLEQCERTGAGHFLSIFGGCDDLDQLTRSWELYAVEVNPALARA</sequence>
<evidence type="ECO:0000259" key="1">
    <source>
        <dbReference type="Pfam" id="PF00296"/>
    </source>
</evidence>
<gene>
    <name evidence="2" type="ORF">COO09_12385</name>
</gene>
<dbReference type="PANTHER" id="PTHR30137:SF6">
    <property type="entry name" value="LUCIFERASE-LIKE MONOOXYGENASE"/>
    <property type="match status" value="1"/>
</dbReference>
<proteinExistence type="predicted"/>
<evidence type="ECO:0000313" key="2">
    <source>
        <dbReference type="EMBL" id="PCE41829.1"/>
    </source>
</evidence>
<protein>
    <submittedName>
        <fullName evidence="2">LLM class flavin-dependent oxidoreductase</fullName>
    </submittedName>
</protein>
<dbReference type="Pfam" id="PF00296">
    <property type="entry name" value="Bac_luciferase"/>
    <property type="match status" value="1"/>
</dbReference>
<name>A0A2A4FUL0_9SPHN</name>
<dbReference type="OrthoDB" id="9776438at2"/>
<keyword evidence="3" id="KW-1185">Reference proteome</keyword>
<reference evidence="2 3" key="1">
    <citation type="submission" date="2017-09" db="EMBL/GenBank/DDBJ databases">
        <title>The Catabolism of 3,6-Dichlorosalicylic acid is Initiated by the Cytochrome P450 Monooxygenase DsmABC in Rhizorhabdus dicambivorans Ndbn-20.</title>
        <authorList>
            <person name="Na L."/>
        </authorList>
    </citation>
    <scope>NUCLEOTIDE SEQUENCE [LARGE SCALE GENOMIC DNA]</scope>
    <source>
        <strain evidence="2 3">Ndbn-20m</strain>
    </source>
</reference>
<dbReference type="RefSeq" id="WP_066962731.1">
    <property type="nucleotide sequence ID" value="NZ_CP023449.1"/>
</dbReference>